<evidence type="ECO:0000313" key="11">
    <source>
        <dbReference type="Proteomes" id="UP000260721"/>
    </source>
</evidence>
<evidence type="ECO:0000256" key="1">
    <source>
        <dbReference type="ARBA" id="ARBA00001966"/>
    </source>
</evidence>
<dbReference type="InterPro" id="IPR007197">
    <property type="entry name" value="rSAM"/>
</dbReference>
<proteinExistence type="predicted"/>
<evidence type="ECO:0000256" key="3">
    <source>
        <dbReference type="ARBA" id="ARBA00022679"/>
    </source>
</evidence>
<dbReference type="InterPro" id="IPR013848">
    <property type="entry name" value="Methylthiotransferase_N"/>
</dbReference>
<dbReference type="GO" id="GO:0035598">
    <property type="term" value="F:tRNA (N(6)-L-threonylcarbamoyladenosine(37)-C(2))-methylthiotransferase activity"/>
    <property type="evidence" value="ECO:0007669"/>
    <property type="project" value="TreeGrafter"/>
</dbReference>
<gene>
    <name evidence="10" type="primary">mtaB</name>
    <name evidence="10" type="ORF">DXC78_01135</name>
</gene>
<feature type="domain" description="Radical SAM core" evidence="9">
    <location>
        <begin position="144"/>
        <end position="372"/>
    </location>
</feature>
<accession>A0A3E3E9K4</accession>
<reference evidence="10 11" key="1">
    <citation type="submission" date="2018-08" db="EMBL/GenBank/DDBJ databases">
        <title>A genome reference for cultivated species of the human gut microbiota.</title>
        <authorList>
            <person name="Zou Y."/>
            <person name="Xue W."/>
            <person name="Luo G."/>
        </authorList>
    </citation>
    <scope>NUCLEOTIDE SEQUENCE [LARGE SCALE GENOMIC DNA]</scope>
    <source>
        <strain evidence="10 11">TF08-11</strain>
    </source>
</reference>
<dbReference type="InterPro" id="IPR006467">
    <property type="entry name" value="MiaB-like_bact"/>
</dbReference>
<dbReference type="SMART" id="SM00729">
    <property type="entry name" value="Elp3"/>
    <property type="match status" value="1"/>
</dbReference>
<keyword evidence="3 10" id="KW-0808">Transferase</keyword>
<dbReference type="PANTHER" id="PTHR11918:SF45">
    <property type="entry name" value="THREONYLCARBAMOYLADENOSINE TRNA METHYLTHIOTRANSFERASE"/>
    <property type="match status" value="1"/>
</dbReference>
<evidence type="ECO:0000313" key="10">
    <source>
        <dbReference type="EMBL" id="RGD78033.1"/>
    </source>
</evidence>
<dbReference type="InterPro" id="IPR020612">
    <property type="entry name" value="Methylthiotransferase_CS"/>
</dbReference>
<dbReference type="AlphaFoldDB" id="A0A3E3E9K4"/>
<evidence type="ECO:0000256" key="5">
    <source>
        <dbReference type="ARBA" id="ARBA00022723"/>
    </source>
</evidence>
<comment type="cofactor">
    <cofactor evidence="1">
        <name>[4Fe-4S] cluster</name>
        <dbReference type="ChEBI" id="CHEBI:49883"/>
    </cofactor>
</comment>
<evidence type="ECO:0000256" key="2">
    <source>
        <dbReference type="ARBA" id="ARBA00022485"/>
    </source>
</evidence>
<evidence type="ECO:0000259" key="9">
    <source>
        <dbReference type="PROSITE" id="PS51918"/>
    </source>
</evidence>
<dbReference type="NCBIfam" id="TIGR01579">
    <property type="entry name" value="MiaB-like-C"/>
    <property type="match status" value="1"/>
</dbReference>
<dbReference type="Pfam" id="PF04055">
    <property type="entry name" value="Radical_SAM"/>
    <property type="match status" value="1"/>
</dbReference>
<dbReference type="InterPro" id="IPR005839">
    <property type="entry name" value="Methylthiotransferase"/>
</dbReference>
<dbReference type="PROSITE" id="PS51449">
    <property type="entry name" value="MTTASE_N"/>
    <property type="match status" value="1"/>
</dbReference>
<dbReference type="NCBIfam" id="TIGR00089">
    <property type="entry name" value="MiaB/RimO family radical SAM methylthiotransferase"/>
    <property type="match status" value="1"/>
</dbReference>
<keyword evidence="7" id="KW-0411">Iron-sulfur</keyword>
<dbReference type="PROSITE" id="PS51918">
    <property type="entry name" value="RADICAL_SAM"/>
    <property type="match status" value="1"/>
</dbReference>
<dbReference type="Proteomes" id="UP000260721">
    <property type="component" value="Unassembled WGS sequence"/>
</dbReference>
<keyword evidence="6" id="KW-0408">Iron</keyword>
<dbReference type="Gene3D" id="3.80.30.20">
    <property type="entry name" value="tm_1862 like domain"/>
    <property type="match status" value="1"/>
</dbReference>
<evidence type="ECO:0000256" key="4">
    <source>
        <dbReference type="ARBA" id="ARBA00022691"/>
    </source>
</evidence>
<feature type="domain" description="MTTase N-terminal" evidence="8">
    <location>
        <begin position="7"/>
        <end position="119"/>
    </location>
</feature>
<dbReference type="PROSITE" id="PS01278">
    <property type="entry name" value="MTTASE_RADICAL"/>
    <property type="match status" value="1"/>
</dbReference>
<dbReference type="SFLD" id="SFLDG01082">
    <property type="entry name" value="B12-binding_domain_containing"/>
    <property type="match status" value="1"/>
</dbReference>
<dbReference type="PANTHER" id="PTHR11918">
    <property type="entry name" value="RADICAL SAM PROTEINS"/>
    <property type="match status" value="1"/>
</dbReference>
<evidence type="ECO:0000256" key="7">
    <source>
        <dbReference type="ARBA" id="ARBA00023014"/>
    </source>
</evidence>
<dbReference type="InterPro" id="IPR023404">
    <property type="entry name" value="rSAM_horseshoe"/>
</dbReference>
<dbReference type="STRING" id="1123313.GCA_000420345_00142"/>
<dbReference type="SFLD" id="SFLDG01061">
    <property type="entry name" value="methylthiotransferase"/>
    <property type="match status" value="1"/>
</dbReference>
<evidence type="ECO:0000259" key="8">
    <source>
        <dbReference type="PROSITE" id="PS51449"/>
    </source>
</evidence>
<organism evidence="10 11">
    <name type="scientific">Faecalicoccus pleomorphus</name>
    <dbReference type="NCBI Taxonomy" id="1323"/>
    <lineage>
        <taxon>Bacteria</taxon>
        <taxon>Bacillati</taxon>
        <taxon>Bacillota</taxon>
        <taxon>Erysipelotrichia</taxon>
        <taxon>Erysipelotrichales</taxon>
        <taxon>Erysipelotrichaceae</taxon>
        <taxon>Faecalicoccus</taxon>
    </lineage>
</organism>
<dbReference type="FunFam" id="3.80.30.20:FF:000001">
    <property type="entry name" value="tRNA-2-methylthio-N(6)-dimethylallyladenosine synthase 2"/>
    <property type="match status" value="1"/>
</dbReference>
<evidence type="ECO:0000256" key="6">
    <source>
        <dbReference type="ARBA" id="ARBA00023004"/>
    </source>
</evidence>
<name>A0A3E3E9K4_9FIRM</name>
<dbReference type="GO" id="GO:0051539">
    <property type="term" value="F:4 iron, 4 sulfur cluster binding"/>
    <property type="evidence" value="ECO:0007669"/>
    <property type="project" value="UniProtKB-KW"/>
</dbReference>
<dbReference type="InterPro" id="IPR058240">
    <property type="entry name" value="rSAM_sf"/>
</dbReference>
<sequence>MKGGKVVRFSITTLGCKVNSYESNYYKEQLEKHGHQLVEPTDPCDVCIINTCTVTNTAAAKSRQKIHSLKKSHPNALIVVVGCYVQHANQTERENLDVDLIIGANHKNELVQRIEELLKDHVRKDLVEDIRDFTSFEEMPIHVYESKHRAFLKIEDGCNQFCSYCAIPYARGRQRSLSKEKVIEIAQSLSDKGHYEIVLTGIHTGRYQDGDTTLAKLLKELLEKTNERVQYRISSIEITEVDDELIELMKQTTRICHHLHIPIQSGCNETLQRMNRPYTIEEFQQRLDHIRKEIPDISISTDVIVGFVQESEEEFETTYKNLEDCAFSFLHVFPYSKRNGTAASRMKGEVHGSIVKERVNKLLALSNKLRQNDMERFTNLEVLIEKQDQDGVYHGYCQQYHPVKIYSDVPPASRIHVTWDEIKDHTYIVLKKEGSLCD</sequence>
<dbReference type="InterPro" id="IPR006638">
    <property type="entry name" value="Elp3/MiaA/NifB-like_rSAM"/>
</dbReference>
<dbReference type="SUPFAM" id="SSF102114">
    <property type="entry name" value="Radical SAM enzymes"/>
    <property type="match status" value="1"/>
</dbReference>
<dbReference type="Gene3D" id="3.40.50.12160">
    <property type="entry name" value="Methylthiotransferase, N-terminal domain"/>
    <property type="match status" value="1"/>
</dbReference>
<comment type="caution">
    <text evidence="10">The sequence shown here is derived from an EMBL/GenBank/DDBJ whole genome shotgun (WGS) entry which is preliminary data.</text>
</comment>
<keyword evidence="4" id="KW-0949">S-adenosyl-L-methionine</keyword>
<dbReference type="CDD" id="cd01335">
    <property type="entry name" value="Radical_SAM"/>
    <property type="match status" value="1"/>
</dbReference>
<dbReference type="SFLD" id="SFLDS00029">
    <property type="entry name" value="Radical_SAM"/>
    <property type="match status" value="1"/>
</dbReference>
<protein>
    <submittedName>
        <fullName evidence="10">tRNA (N(6)-L-threonylcarbamoyladenosine(37)-C(2))-methylthiotransferase MtaB</fullName>
    </submittedName>
</protein>
<keyword evidence="5" id="KW-0479">Metal-binding</keyword>
<dbReference type="EMBL" id="QUSK01000002">
    <property type="protein sequence ID" value="RGD78033.1"/>
    <property type="molecule type" value="Genomic_DNA"/>
</dbReference>
<dbReference type="Pfam" id="PF00919">
    <property type="entry name" value="UPF0004"/>
    <property type="match status" value="1"/>
</dbReference>
<keyword evidence="2" id="KW-0004">4Fe-4S</keyword>
<dbReference type="GO" id="GO:0046872">
    <property type="term" value="F:metal ion binding"/>
    <property type="evidence" value="ECO:0007669"/>
    <property type="project" value="UniProtKB-KW"/>
</dbReference>
<dbReference type="InterPro" id="IPR038135">
    <property type="entry name" value="Methylthiotransferase_N_sf"/>
</dbReference>